<feature type="region of interest" description="Disordered" evidence="14">
    <location>
        <begin position="414"/>
        <end position="451"/>
    </location>
</feature>
<dbReference type="InterPro" id="IPR011598">
    <property type="entry name" value="bHLH_dom"/>
</dbReference>
<dbReference type="CDD" id="cd00130">
    <property type="entry name" value="PAS"/>
    <property type="match status" value="2"/>
</dbReference>
<evidence type="ECO:0000256" key="10">
    <source>
        <dbReference type="ARBA" id="ARBA00023125"/>
    </source>
</evidence>
<feature type="compositionally biased region" description="Basic residues" evidence="14">
    <location>
        <begin position="1"/>
        <end position="11"/>
    </location>
</feature>
<dbReference type="GO" id="GO:0048511">
    <property type="term" value="P:rhythmic process"/>
    <property type="evidence" value="ECO:0007669"/>
    <property type="project" value="UniProtKB-KW"/>
</dbReference>
<dbReference type="InterPro" id="IPR035965">
    <property type="entry name" value="PAS-like_dom_sf"/>
</dbReference>
<dbReference type="GO" id="GO:0005737">
    <property type="term" value="C:cytoplasm"/>
    <property type="evidence" value="ECO:0007669"/>
    <property type="project" value="UniProtKB-SubCell"/>
</dbReference>
<evidence type="ECO:0000313" key="17">
    <source>
        <dbReference type="Ensembl" id="ENSAMXP00000039598.1"/>
    </source>
</evidence>
<dbReference type="FunFam" id="4.10.280.10:FF:000024">
    <property type="entry name" value="Aryl hydrocarbon receptor 2"/>
    <property type="match status" value="1"/>
</dbReference>
<dbReference type="GO" id="GO:0048513">
    <property type="term" value="P:animal organ development"/>
    <property type="evidence" value="ECO:0007669"/>
    <property type="project" value="UniProtKB-ARBA"/>
</dbReference>
<evidence type="ECO:0000256" key="13">
    <source>
        <dbReference type="ARBA" id="ARBA00023242"/>
    </source>
</evidence>
<keyword evidence="18" id="KW-1185">Reference proteome</keyword>
<protein>
    <recommendedName>
        <fullName evidence="3">Aryl hydrocarbon receptor</fullName>
    </recommendedName>
</protein>
<dbReference type="GO" id="GO:0000976">
    <property type="term" value="F:transcription cis-regulatory region binding"/>
    <property type="evidence" value="ECO:0007669"/>
    <property type="project" value="TreeGrafter"/>
</dbReference>
<dbReference type="InterPro" id="IPR033348">
    <property type="entry name" value="AHR_bHLH"/>
</dbReference>
<dbReference type="GO" id="GO:0006805">
    <property type="term" value="P:xenobiotic metabolic process"/>
    <property type="evidence" value="ECO:0007669"/>
    <property type="project" value="InterPro"/>
</dbReference>
<dbReference type="Pfam" id="PF00989">
    <property type="entry name" value="PAS"/>
    <property type="match status" value="1"/>
</dbReference>
<dbReference type="Gene3D" id="3.30.450.20">
    <property type="entry name" value="PAS domain"/>
    <property type="match status" value="2"/>
</dbReference>
<keyword evidence="7" id="KW-0013">ADP-ribosylation</keyword>
<feature type="region of interest" description="Disordered" evidence="14">
    <location>
        <begin position="753"/>
        <end position="773"/>
    </location>
</feature>
<dbReference type="Pfam" id="PF00010">
    <property type="entry name" value="HLH"/>
    <property type="match status" value="1"/>
</dbReference>
<keyword evidence="11" id="KW-0010">Activator</keyword>
<dbReference type="SMART" id="SM00086">
    <property type="entry name" value="PAC"/>
    <property type="match status" value="1"/>
</dbReference>
<dbReference type="GO" id="GO:0004879">
    <property type="term" value="F:nuclear receptor activity"/>
    <property type="evidence" value="ECO:0007669"/>
    <property type="project" value="TreeGrafter"/>
</dbReference>
<feature type="region of interest" description="Disordered" evidence="14">
    <location>
        <begin position="175"/>
        <end position="201"/>
    </location>
</feature>
<feature type="compositionally biased region" description="Basic and acidic residues" evidence="14">
    <location>
        <begin position="433"/>
        <end position="443"/>
    </location>
</feature>
<proteinExistence type="predicted"/>
<feature type="compositionally biased region" description="Polar residues" evidence="14">
    <location>
        <begin position="753"/>
        <end position="765"/>
    </location>
</feature>
<keyword evidence="10" id="KW-0238">DNA-binding</keyword>
<dbReference type="SMART" id="SM00353">
    <property type="entry name" value="HLH"/>
    <property type="match status" value="1"/>
</dbReference>
<dbReference type="Proteomes" id="UP000018467">
    <property type="component" value="Unassembled WGS sequence"/>
</dbReference>
<evidence type="ECO:0000256" key="4">
    <source>
        <dbReference type="ARBA" id="ARBA00022490"/>
    </source>
</evidence>
<evidence type="ECO:0000313" key="18">
    <source>
        <dbReference type="Proteomes" id="UP000018467"/>
    </source>
</evidence>
<comment type="subcellular location">
    <subcellularLocation>
        <location evidence="2">Cytoplasm</location>
    </subcellularLocation>
    <subcellularLocation>
        <location evidence="1">Nucleus</location>
    </subcellularLocation>
</comment>
<evidence type="ECO:0000256" key="3">
    <source>
        <dbReference type="ARBA" id="ARBA00015909"/>
    </source>
</evidence>
<keyword evidence="9" id="KW-0090">Biological rhythms</keyword>
<dbReference type="FunFam" id="3.30.450.20:FF:000035">
    <property type="entry name" value="Aryl hydrocarbon receptor"/>
    <property type="match status" value="1"/>
</dbReference>
<reference evidence="18" key="2">
    <citation type="journal article" date="2014" name="Nat. Commun.">
        <title>The cavefish genome reveals candidate genes for eye loss.</title>
        <authorList>
            <person name="McGaugh S.E."/>
            <person name="Gross J.B."/>
            <person name="Aken B."/>
            <person name="Blin M."/>
            <person name="Borowsky R."/>
            <person name="Chalopin D."/>
            <person name="Hinaux H."/>
            <person name="Jeffery W.R."/>
            <person name="Keene A."/>
            <person name="Ma L."/>
            <person name="Minx P."/>
            <person name="Murphy D."/>
            <person name="O'Quin K.E."/>
            <person name="Retaux S."/>
            <person name="Rohner N."/>
            <person name="Searle S.M."/>
            <person name="Stahl B.A."/>
            <person name="Tabin C."/>
            <person name="Volff J.N."/>
            <person name="Yoshizawa M."/>
            <person name="Warren W.C."/>
        </authorList>
    </citation>
    <scope>NUCLEOTIDE SEQUENCE [LARGE SCALE GENOMIC DNA]</scope>
    <source>
        <strain evidence="18">female</strain>
    </source>
</reference>
<dbReference type="GeneTree" id="ENSGT00940000154486"/>
<name>A0A3B1JBI5_ASTMX</name>
<dbReference type="PROSITE" id="PS50888">
    <property type="entry name" value="BHLH"/>
    <property type="match status" value="1"/>
</dbReference>
<feature type="domain" description="PAS" evidence="15">
    <location>
        <begin position="113"/>
        <end position="176"/>
    </location>
</feature>
<organism evidence="17 18">
    <name type="scientific">Astyanax mexicanus</name>
    <name type="common">Blind cave fish</name>
    <name type="synonym">Astyanax fasciatus mexicanus</name>
    <dbReference type="NCBI Taxonomy" id="7994"/>
    <lineage>
        <taxon>Eukaryota</taxon>
        <taxon>Metazoa</taxon>
        <taxon>Chordata</taxon>
        <taxon>Craniata</taxon>
        <taxon>Vertebrata</taxon>
        <taxon>Euteleostomi</taxon>
        <taxon>Actinopterygii</taxon>
        <taxon>Neopterygii</taxon>
        <taxon>Teleostei</taxon>
        <taxon>Ostariophysi</taxon>
        <taxon>Characiformes</taxon>
        <taxon>Characoidei</taxon>
        <taxon>Acestrorhamphidae</taxon>
        <taxon>Acestrorhamphinae</taxon>
        <taxon>Astyanax</taxon>
    </lineage>
</organism>
<dbReference type="AlphaFoldDB" id="A0A3B1JBI5"/>
<keyword evidence="4" id="KW-0963">Cytoplasm</keyword>
<dbReference type="STRING" id="7994.ENSAMXP00000039598"/>
<dbReference type="CDD" id="cd11436">
    <property type="entry name" value="bHLH-PAS_AhR"/>
    <property type="match status" value="1"/>
</dbReference>
<evidence type="ECO:0000256" key="8">
    <source>
        <dbReference type="ARBA" id="ARBA00023015"/>
    </source>
</evidence>
<keyword evidence="6" id="KW-0677">Repeat</keyword>
<evidence type="ECO:0000256" key="11">
    <source>
        <dbReference type="ARBA" id="ARBA00023159"/>
    </source>
</evidence>
<dbReference type="InterPro" id="IPR001610">
    <property type="entry name" value="PAC"/>
</dbReference>
<dbReference type="InterPro" id="IPR000014">
    <property type="entry name" value="PAS"/>
</dbReference>
<dbReference type="InterPro" id="IPR039091">
    <property type="entry name" value="AHR/AHRR"/>
</dbReference>
<dbReference type="InterPro" id="IPR036638">
    <property type="entry name" value="HLH_DNA-bd_sf"/>
</dbReference>
<reference evidence="17" key="3">
    <citation type="submission" date="2025-08" db="UniProtKB">
        <authorList>
            <consortium name="Ensembl"/>
        </authorList>
    </citation>
    <scope>IDENTIFICATION</scope>
</reference>
<dbReference type="PANTHER" id="PTHR10649:SF18">
    <property type="entry name" value="ARYL HYDROCARBON RECEPTOR 1 BETA"/>
    <property type="match status" value="1"/>
</dbReference>
<evidence type="ECO:0000256" key="9">
    <source>
        <dbReference type="ARBA" id="ARBA00023108"/>
    </source>
</evidence>
<feature type="domain" description="BHLH" evidence="16">
    <location>
        <begin position="19"/>
        <end position="72"/>
    </location>
</feature>
<feature type="region of interest" description="Disordered" evidence="14">
    <location>
        <begin position="1"/>
        <end position="33"/>
    </location>
</feature>
<evidence type="ECO:0000256" key="2">
    <source>
        <dbReference type="ARBA" id="ARBA00004496"/>
    </source>
</evidence>
<dbReference type="SUPFAM" id="SSF47459">
    <property type="entry name" value="HLH, helix-loop-helix DNA-binding domain"/>
    <property type="match status" value="1"/>
</dbReference>
<dbReference type="Bgee" id="ENSAMXG00000035066">
    <property type="expression patterns" value="Expressed in camera-type eye and 2 other cell types or tissues"/>
</dbReference>
<keyword evidence="12" id="KW-0804">Transcription</keyword>
<dbReference type="Ensembl" id="ENSAMXT00000052532.1">
    <property type="protein sequence ID" value="ENSAMXP00000039598.1"/>
    <property type="gene ID" value="ENSAMXG00000035066.1"/>
</dbReference>
<feature type="compositionally biased region" description="Polar residues" evidence="14">
    <location>
        <begin position="894"/>
        <end position="904"/>
    </location>
</feature>
<dbReference type="Pfam" id="PF08447">
    <property type="entry name" value="PAS_3"/>
    <property type="match status" value="1"/>
</dbReference>
<dbReference type="FunFam" id="3.30.450.20:FF:000019">
    <property type="entry name" value="Aryl hydrocarbon receptor 1"/>
    <property type="match status" value="1"/>
</dbReference>
<evidence type="ECO:0000256" key="12">
    <source>
        <dbReference type="ARBA" id="ARBA00023163"/>
    </source>
</evidence>
<dbReference type="SUPFAM" id="SSF55785">
    <property type="entry name" value="PYP-like sensor domain (PAS domain)"/>
    <property type="match status" value="2"/>
</dbReference>
<evidence type="ECO:0000256" key="6">
    <source>
        <dbReference type="ARBA" id="ARBA00022737"/>
    </source>
</evidence>
<keyword evidence="13" id="KW-0539">Nucleus</keyword>
<dbReference type="InterPro" id="IPR013655">
    <property type="entry name" value="PAS_fold_3"/>
</dbReference>
<reference evidence="18" key="1">
    <citation type="submission" date="2013-03" db="EMBL/GenBank/DDBJ databases">
        <authorList>
            <person name="Jeffery W."/>
            <person name="Warren W."/>
            <person name="Wilson R.K."/>
        </authorList>
    </citation>
    <scope>NUCLEOTIDE SEQUENCE</scope>
    <source>
        <strain evidence="18">female</strain>
    </source>
</reference>
<accession>A0A3B1JBI5</accession>
<dbReference type="PANTHER" id="PTHR10649">
    <property type="entry name" value="ARYL HYDROCARBON RECEPTOR"/>
    <property type="match status" value="1"/>
</dbReference>
<dbReference type="Gene3D" id="4.10.280.10">
    <property type="entry name" value="Helix-loop-helix DNA-binding domain"/>
    <property type="match status" value="1"/>
</dbReference>
<sequence length="904" mass="99937">MYAGRKRRKPVQRAVKQPPAEGAKSNPSKRHRDRLNSELERLASLLPFSEEVTSSLDKLSILRLSVSYLRAKNFFSVALKNHNSSGATANIGNRDNGKAVGFAGCWMPEGELLLQALNGFVLVITAEGTIFYCSHTIQDYLGFHQTDVMHQSVLDLVHTEDQQELRRNLHWAMNPPLTAKNTTPESGQDVQGSGPSLETYNPEQLPPENSSFLERTFVCRFRCLLDSSSGFLALNFQGRLKFLHGQSHTGDDGAKTPAQLALFTIATPLQPPSILEIRTKNMIFRTKHKLDFTPMACDAKGKIVLGYTEAELRVRGSGYQFIHAADLLHCADNHVRMIKTGESGLTVFRLLTKDNHWKWVQSNARLVYKNGKPDYIIATQRPLLEEEGGEHLRKRSMQHPFTFATGEAMLYETSPPVNEVYQENGKTSRSKRGRTEKSPDEARGPGSSHVSVMSQEESVYLCQPAVEAKITFPKNLFGALDNQTDSGALGPGPPEISFDPLLATLDSLSLSNEVIGDSEVCSNGELFVALEGLGLSAEDLELLLLDERMIRVDMDPDYVPTLDDLLTNDEILSFIHDSLEQRCETENHFFPDVLPPASVTVTTLVPETYTTSTPNVHVPYIPCRPPLCDQRPIVHLSQQMQLHLSIQQQPPPLPDAMSQHINQSKTHLDTNGFASHTVAYSATLGDQCNTHQTVPNNGASILKYDAKQLFHQQQYHSQRQQWPSLSSHYACNANGVHSLGSGHVLNLNHEQSLSYGSQSDTTSSDPCHHNGHTSVDEYNMADISCMQFIVNGQSAQENGIHEEETIPLHQRADGKEQLAQILSNFSQHILNVGQACRQLSSQDSYGMFTLEPEDTQQGKVNPSVSGDVCAPAVPKDSVMAPPSGIPQPKPLSNLADSQTTGFIL</sequence>
<dbReference type="GO" id="GO:0034751">
    <property type="term" value="C:aryl hydrocarbon receptor complex"/>
    <property type="evidence" value="ECO:0007669"/>
    <property type="project" value="TreeGrafter"/>
</dbReference>
<feature type="region of interest" description="Disordered" evidence="14">
    <location>
        <begin position="885"/>
        <end position="904"/>
    </location>
</feature>
<evidence type="ECO:0000256" key="7">
    <source>
        <dbReference type="ARBA" id="ARBA00022765"/>
    </source>
</evidence>
<dbReference type="GO" id="GO:0005634">
    <property type="term" value="C:nucleus"/>
    <property type="evidence" value="ECO:0007669"/>
    <property type="project" value="UniProtKB-SubCell"/>
</dbReference>
<dbReference type="InParanoid" id="A0A3B1JBI5"/>
<reference evidence="17" key="4">
    <citation type="submission" date="2025-09" db="UniProtKB">
        <authorList>
            <consortium name="Ensembl"/>
        </authorList>
    </citation>
    <scope>IDENTIFICATION</scope>
</reference>
<evidence type="ECO:0000256" key="1">
    <source>
        <dbReference type="ARBA" id="ARBA00004123"/>
    </source>
</evidence>
<evidence type="ECO:0000256" key="5">
    <source>
        <dbReference type="ARBA" id="ARBA00022491"/>
    </source>
</evidence>
<evidence type="ECO:0000259" key="16">
    <source>
        <dbReference type="PROSITE" id="PS50888"/>
    </source>
</evidence>
<dbReference type="PROSITE" id="PS50112">
    <property type="entry name" value="PAS"/>
    <property type="match status" value="1"/>
</dbReference>
<feature type="compositionally biased region" description="Polar residues" evidence="14">
    <location>
        <begin position="179"/>
        <end position="201"/>
    </location>
</feature>
<dbReference type="GO" id="GO:1904613">
    <property type="term" value="P:cellular response to 2,3,7,8-tetrachlorodibenzodioxine"/>
    <property type="evidence" value="ECO:0007669"/>
    <property type="project" value="UniProtKB-ARBA"/>
</dbReference>
<keyword evidence="5" id="KW-0678">Repressor</keyword>
<evidence type="ECO:0000259" key="15">
    <source>
        <dbReference type="PROSITE" id="PS50112"/>
    </source>
</evidence>
<keyword evidence="8" id="KW-0805">Transcription regulation</keyword>
<dbReference type="GO" id="GO:0046983">
    <property type="term" value="F:protein dimerization activity"/>
    <property type="evidence" value="ECO:0007669"/>
    <property type="project" value="InterPro"/>
</dbReference>
<evidence type="ECO:0000256" key="14">
    <source>
        <dbReference type="SAM" id="MobiDB-lite"/>
    </source>
</evidence>
<dbReference type="InterPro" id="IPR013767">
    <property type="entry name" value="PAS_fold"/>
</dbReference>
<dbReference type="SMART" id="SM00091">
    <property type="entry name" value="PAS"/>
    <property type="match status" value="2"/>
</dbReference>